<accession>A0A418YK47</accession>
<dbReference type="Pfam" id="PF00015">
    <property type="entry name" value="MCPsignal"/>
    <property type="match status" value="1"/>
</dbReference>
<feature type="domain" description="Methyl-accepting transducer" evidence="10">
    <location>
        <begin position="276"/>
        <end position="512"/>
    </location>
</feature>
<keyword evidence="2" id="KW-1003">Cell membrane</keyword>
<dbReference type="InterPro" id="IPR004089">
    <property type="entry name" value="MCPsignal_dom"/>
</dbReference>
<evidence type="ECO:0000256" key="6">
    <source>
        <dbReference type="ARBA" id="ARBA00023224"/>
    </source>
</evidence>
<dbReference type="PROSITE" id="PS50111">
    <property type="entry name" value="CHEMOTAXIS_TRANSDUC_2"/>
    <property type="match status" value="1"/>
</dbReference>
<proteinExistence type="inferred from homology"/>
<dbReference type="SMART" id="SM01049">
    <property type="entry name" value="Cache_2"/>
    <property type="match status" value="1"/>
</dbReference>
<dbReference type="Pfam" id="PF17200">
    <property type="entry name" value="sCache_2"/>
    <property type="match status" value="1"/>
</dbReference>
<keyword evidence="3 9" id="KW-0812">Transmembrane</keyword>
<dbReference type="GO" id="GO:0005886">
    <property type="term" value="C:plasma membrane"/>
    <property type="evidence" value="ECO:0007669"/>
    <property type="project" value="UniProtKB-SubCell"/>
</dbReference>
<comment type="similarity">
    <text evidence="7">Belongs to the methyl-accepting chemotaxis (MCP) protein family.</text>
</comment>
<evidence type="ECO:0000256" key="4">
    <source>
        <dbReference type="ARBA" id="ARBA00022989"/>
    </source>
</evidence>
<evidence type="ECO:0000313" key="13">
    <source>
        <dbReference type="Proteomes" id="UP000283255"/>
    </source>
</evidence>
<dbReference type="InterPro" id="IPR003660">
    <property type="entry name" value="HAMP_dom"/>
</dbReference>
<evidence type="ECO:0000256" key="1">
    <source>
        <dbReference type="ARBA" id="ARBA00004651"/>
    </source>
</evidence>
<dbReference type="Gene3D" id="1.10.287.950">
    <property type="entry name" value="Methyl-accepting chemotaxis protein"/>
    <property type="match status" value="1"/>
</dbReference>
<protein>
    <submittedName>
        <fullName evidence="12">Methyl-accepting chemotaxis protein</fullName>
    </submittedName>
</protein>
<dbReference type="CDD" id="cd06225">
    <property type="entry name" value="HAMP"/>
    <property type="match status" value="1"/>
</dbReference>
<dbReference type="SUPFAM" id="SSF58104">
    <property type="entry name" value="Methyl-accepting chemotaxis protein (MCP) signaling domain"/>
    <property type="match status" value="1"/>
</dbReference>
<dbReference type="SMART" id="SM00304">
    <property type="entry name" value="HAMP"/>
    <property type="match status" value="1"/>
</dbReference>
<dbReference type="InterPro" id="IPR004090">
    <property type="entry name" value="Chemotax_Me-accpt_rcpt"/>
</dbReference>
<keyword evidence="5 9" id="KW-0472">Membrane</keyword>
<keyword evidence="6 8" id="KW-0807">Transducer</keyword>
<dbReference type="EMBL" id="QZCH01000001">
    <property type="protein sequence ID" value="RJG51345.1"/>
    <property type="molecule type" value="Genomic_DNA"/>
</dbReference>
<dbReference type="GO" id="GO:0006935">
    <property type="term" value="P:chemotaxis"/>
    <property type="evidence" value="ECO:0007669"/>
    <property type="project" value="InterPro"/>
</dbReference>
<reference evidence="12 13" key="2">
    <citation type="submission" date="2019-01" db="EMBL/GenBank/DDBJ databases">
        <title>Motilimonas pumilus sp. nov., isolated from the gut of sea cucumber (Apostichopus japonicus).</title>
        <authorList>
            <person name="Wang F.-Q."/>
            <person name="Ren L.-H."/>
            <person name="Lin Y.-W."/>
            <person name="Sun G.-H."/>
            <person name="Du Z.-J."/>
            <person name="Zhao J.-X."/>
            <person name="Liu X.-J."/>
            <person name="Liu L.-J."/>
        </authorList>
    </citation>
    <scope>NUCLEOTIDE SEQUENCE [LARGE SCALE GENOMIC DNA]</scope>
    <source>
        <strain evidence="12 13">PLHSC7-2</strain>
    </source>
</reference>
<comment type="caution">
    <text evidence="12">The sequence shown here is derived from an EMBL/GenBank/DDBJ whole genome shotgun (WGS) entry which is preliminary data.</text>
</comment>
<sequence>MQGRSMQYFYDLSVKVKITLLVTIAALAILMMAWFGASELKEAMLSERKSQLKYQVETSLGVFEYYHQQQESGQLSAEQAQQLAIAQLTEMQYGEHGYFFVFDDDYTLKASLKGSSKIGENVASTQDSYGTYVYQEILKQVRYGGGQGYLEYFFPKRAGGKPDAKLSYASEFRAWDLIIGTGVYLDDVDALFEARLVNKGITFLVILSVLVAISFIIIRSITSPLTHILDLTKKIAQGDVTQRVSVTAKDDMGVLGQELNVMLDAFQGFLQQVTRSLEDLQQSSDSLSSIAEQTDKGVQKQMLDVDSVVSAVEQMTLAVKEVEQSTALASQATQQTNDVVTEASSLINDTLDSINLVSEQVENAAGVVTELEQGSSEIGEVLNVISGISEQTNLLALNAAIEAARAGEAGRGFAVVADEVRSLAHSTKNSTIEIQQMIEKLQTSANTAANVMEKGREAAKNSVIAAGKTGDNLAQVVKEVALVNDMNNQIASATTEQAAVAEEVSRSMVNISAVSQETGSGSQETLQTGHKVKQLADGVSADIAKFTV</sequence>
<evidence type="ECO:0000256" key="8">
    <source>
        <dbReference type="PROSITE-ProRule" id="PRU00284"/>
    </source>
</evidence>
<evidence type="ECO:0000256" key="7">
    <source>
        <dbReference type="ARBA" id="ARBA00029447"/>
    </source>
</evidence>
<dbReference type="FunFam" id="1.10.287.950:FF:000001">
    <property type="entry name" value="Methyl-accepting chemotaxis sensory transducer"/>
    <property type="match status" value="1"/>
</dbReference>
<evidence type="ECO:0000256" key="5">
    <source>
        <dbReference type="ARBA" id="ARBA00023136"/>
    </source>
</evidence>
<keyword evidence="4 9" id="KW-1133">Transmembrane helix</keyword>
<evidence type="ECO:0000259" key="10">
    <source>
        <dbReference type="PROSITE" id="PS50111"/>
    </source>
</evidence>
<dbReference type="InterPro" id="IPR033480">
    <property type="entry name" value="sCache_2"/>
</dbReference>
<feature type="domain" description="HAMP" evidence="11">
    <location>
        <begin position="219"/>
        <end position="271"/>
    </location>
</feature>
<feature type="transmembrane region" description="Helical" evidence="9">
    <location>
        <begin position="20"/>
        <end position="40"/>
    </location>
</feature>
<dbReference type="Gene3D" id="3.30.450.20">
    <property type="entry name" value="PAS domain"/>
    <property type="match status" value="1"/>
</dbReference>
<evidence type="ECO:0000256" key="9">
    <source>
        <dbReference type="SAM" id="Phobius"/>
    </source>
</evidence>
<name>A0A418YK47_9GAMM</name>
<evidence type="ECO:0000256" key="2">
    <source>
        <dbReference type="ARBA" id="ARBA00022475"/>
    </source>
</evidence>
<dbReference type="PROSITE" id="PS50885">
    <property type="entry name" value="HAMP"/>
    <property type="match status" value="1"/>
</dbReference>
<dbReference type="AlphaFoldDB" id="A0A418YK47"/>
<evidence type="ECO:0000256" key="3">
    <source>
        <dbReference type="ARBA" id="ARBA00022692"/>
    </source>
</evidence>
<organism evidence="12 13">
    <name type="scientific">Motilimonas pumila</name>
    <dbReference type="NCBI Taxonomy" id="2303987"/>
    <lineage>
        <taxon>Bacteria</taxon>
        <taxon>Pseudomonadati</taxon>
        <taxon>Pseudomonadota</taxon>
        <taxon>Gammaproteobacteria</taxon>
        <taxon>Alteromonadales</taxon>
        <taxon>Alteromonadales genera incertae sedis</taxon>
        <taxon>Motilimonas</taxon>
    </lineage>
</organism>
<dbReference type="Proteomes" id="UP000283255">
    <property type="component" value="Unassembled WGS sequence"/>
</dbReference>
<dbReference type="CDD" id="cd11386">
    <property type="entry name" value="MCP_signal"/>
    <property type="match status" value="1"/>
</dbReference>
<dbReference type="PANTHER" id="PTHR32089:SF119">
    <property type="entry name" value="METHYL-ACCEPTING CHEMOTAXIS PROTEIN CTPL"/>
    <property type="match status" value="1"/>
</dbReference>
<evidence type="ECO:0000313" key="12">
    <source>
        <dbReference type="EMBL" id="RJG51345.1"/>
    </source>
</evidence>
<dbReference type="GO" id="GO:0007165">
    <property type="term" value="P:signal transduction"/>
    <property type="evidence" value="ECO:0007669"/>
    <property type="project" value="UniProtKB-KW"/>
</dbReference>
<dbReference type="PRINTS" id="PR00260">
    <property type="entry name" value="CHEMTRNSDUCR"/>
</dbReference>
<dbReference type="SMART" id="SM00283">
    <property type="entry name" value="MA"/>
    <property type="match status" value="1"/>
</dbReference>
<reference evidence="12 13" key="1">
    <citation type="submission" date="2018-09" db="EMBL/GenBank/DDBJ databases">
        <authorList>
            <person name="Wang F."/>
        </authorList>
    </citation>
    <scope>NUCLEOTIDE SEQUENCE [LARGE SCALE GENOMIC DNA]</scope>
    <source>
        <strain evidence="12 13">PLHSC7-2</strain>
    </source>
</reference>
<keyword evidence="13" id="KW-1185">Reference proteome</keyword>
<dbReference type="Pfam" id="PF00672">
    <property type="entry name" value="HAMP"/>
    <property type="match status" value="1"/>
</dbReference>
<dbReference type="PANTHER" id="PTHR32089">
    <property type="entry name" value="METHYL-ACCEPTING CHEMOTAXIS PROTEIN MCPB"/>
    <property type="match status" value="1"/>
</dbReference>
<evidence type="ECO:0000259" key="11">
    <source>
        <dbReference type="PROSITE" id="PS50885"/>
    </source>
</evidence>
<dbReference type="GO" id="GO:0004888">
    <property type="term" value="F:transmembrane signaling receptor activity"/>
    <property type="evidence" value="ECO:0007669"/>
    <property type="project" value="InterPro"/>
</dbReference>
<feature type="transmembrane region" description="Helical" evidence="9">
    <location>
        <begin position="201"/>
        <end position="221"/>
    </location>
</feature>
<comment type="subcellular location">
    <subcellularLocation>
        <location evidence="1">Cell membrane</location>
        <topology evidence="1">Multi-pass membrane protein</topology>
    </subcellularLocation>
</comment>
<gene>
    <name evidence="12" type="ORF">D1Z90_01015</name>
</gene>